<dbReference type="Gene3D" id="1.10.10.1460">
    <property type="match status" value="1"/>
</dbReference>
<feature type="region of interest" description="Disordered" evidence="3">
    <location>
        <begin position="89"/>
        <end position="118"/>
    </location>
</feature>
<feature type="region of interest" description="Disordered" evidence="3">
    <location>
        <begin position="138"/>
        <end position="167"/>
    </location>
</feature>
<evidence type="ECO:0000256" key="1">
    <source>
        <dbReference type="ARBA" id="ARBA00004123"/>
    </source>
</evidence>
<feature type="region of interest" description="Disordered" evidence="3">
    <location>
        <begin position="273"/>
        <end position="295"/>
    </location>
</feature>
<feature type="compositionally biased region" description="Basic and acidic residues" evidence="3">
    <location>
        <begin position="96"/>
        <end position="116"/>
    </location>
</feature>
<keyword evidence="5" id="KW-1185">Reference proteome</keyword>
<evidence type="ECO:0008006" key="6">
    <source>
        <dbReference type="Google" id="ProtNLM"/>
    </source>
</evidence>
<reference evidence="4" key="2">
    <citation type="submission" date="2025-08" db="UniProtKB">
        <authorList>
            <consortium name="Ensembl"/>
        </authorList>
    </citation>
    <scope>IDENTIFICATION</scope>
</reference>
<dbReference type="AlphaFoldDB" id="H2ZP12"/>
<dbReference type="GO" id="GO:0006260">
    <property type="term" value="P:DNA replication"/>
    <property type="evidence" value="ECO:0007669"/>
    <property type="project" value="InterPro"/>
</dbReference>
<evidence type="ECO:0000256" key="3">
    <source>
        <dbReference type="SAM" id="MobiDB-lite"/>
    </source>
</evidence>
<feature type="compositionally biased region" description="Polar residues" evidence="3">
    <location>
        <begin position="278"/>
        <end position="295"/>
    </location>
</feature>
<dbReference type="Proteomes" id="UP000007875">
    <property type="component" value="Unassembled WGS sequence"/>
</dbReference>
<dbReference type="GO" id="GO:0005634">
    <property type="term" value="C:nucleus"/>
    <property type="evidence" value="ECO:0007669"/>
    <property type="project" value="UniProtKB-SubCell"/>
</dbReference>
<evidence type="ECO:0000313" key="4">
    <source>
        <dbReference type="Ensembl" id="ENSCSAVP00000019328.1"/>
    </source>
</evidence>
<reference evidence="5" key="1">
    <citation type="submission" date="2003-08" db="EMBL/GenBank/DDBJ databases">
        <authorList>
            <person name="Birren B."/>
            <person name="Nusbaum C."/>
            <person name="Abebe A."/>
            <person name="Abouelleil A."/>
            <person name="Adekoya E."/>
            <person name="Ait-zahra M."/>
            <person name="Allen N."/>
            <person name="Allen T."/>
            <person name="An P."/>
            <person name="Anderson M."/>
            <person name="Anderson S."/>
            <person name="Arachchi H."/>
            <person name="Armbruster J."/>
            <person name="Bachantsang P."/>
            <person name="Baldwin J."/>
            <person name="Barry A."/>
            <person name="Bayul T."/>
            <person name="Blitshsteyn B."/>
            <person name="Bloom T."/>
            <person name="Blye J."/>
            <person name="Boguslavskiy L."/>
            <person name="Borowsky M."/>
            <person name="Boukhgalter B."/>
            <person name="Brunache A."/>
            <person name="Butler J."/>
            <person name="Calixte N."/>
            <person name="Calvo S."/>
            <person name="Camarata J."/>
            <person name="Campo K."/>
            <person name="Chang J."/>
            <person name="Cheshatsang Y."/>
            <person name="Citroen M."/>
            <person name="Collymore A."/>
            <person name="Considine T."/>
            <person name="Cook A."/>
            <person name="Cooke P."/>
            <person name="Corum B."/>
            <person name="Cuomo C."/>
            <person name="David R."/>
            <person name="Dawoe T."/>
            <person name="Degray S."/>
            <person name="Dodge S."/>
            <person name="Dooley K."/>
            <person name="Dorje P."/>
            <person name="Dorjee K."/>
            <person name="Dorris L."/>
            <person name="Duffey N."/>
            <person name="Dupes A."/>
            <person name="Elkins T."/>
            <person name="Engels R."/>
            <person name="Erickson J."/>
            <person name="Farina A."/>
            <person name="Faro S."/>
            <person name="Ferreira P."/>
            <person name="Fischer H."/>
            <person name="Fitzgerald M."/>
            <person name="Foley K."/>
            <person name="Gage D."/>
            <person name="Galagan J."/>
            <person name="Gearin G."/>
            <person name="Gnerre S."/>
            <person name="Gnirke A."/>
            <person name="Goyette A."/>
            <person name="Graham J."/>
            <person name="Grandbois E."/>
            <person name="Gyaltsen K."/>
            <person name="Hafez N."/>
            <person name="Hagopian D."/>
            <person name="Hagos B."/>
            <person name="Hall J."/>
            <person name="Hatcher B."/>
            <person name="Heller A."/>
            <person name="Higgins H."/>
            <person name="Honan T."/>
            <person name="Horn A."/>
            <person name="Houde N."/>
            <person name="Hughes L."/>
            <person name="Hulme W."/>
            <person name="Husby E."/>
            <person name="Iliev I."/>
            <person name="Jaffe D."/>
            <person name="Jones C."/>
            <person name="Kamal M."/>
            <person name="Kamat A."/>
            <person name="Kamvysselis M."/>
            <person name="Karlsson E."/>
            <person name="Kells C."/>
            <person name="Kieu A."/>
            <person name="Kisner P."/>
            <person name="Kodira C."/>
            <person name="Kulbokas E."/>
            <person name="Labutti K."/>
            <person name="Lama D."/>
            <person name="Landers T."/>
            <person name="Leger J."/>
            <person name="Levine S."/>
            <person name="Lewis D."/>
            <person name="Lewis T."/>
            <person name="Lindblad-toh K."/>
            <person name="Liu X."/>
            <person name="Lokyitsang T."/>
            <person name="Lokyitsang Y."/>
            <person name="Lucien O."/>
            <person name="Lui A."/>
            <person name="Ma L.J."/>
            <person name="Mabbitt R."/>
            <person name="Macdonald J."/>
            <person name="Maclean C."/>
            <person name="Major J."/>
            <person name="Manning J."/>
            <person name="Marabella R."/>
            <person name="Maru K."/>
            <person name="Matthews C."/>
            <person name="Mauceli E."/>
            <person name="Mccarthy M."/>
            <person name="Mcdonough S."/>
            <person name="Mcghee T."/>
            <person name="Meldrim J."/>
            <person name="Meneus L."/>
            <person name="Mesirov J."/>
            <person name="Mihalev A."/>
            <person name="Mihova T."/>
            <person name="Mikkelsen T."/>
            <person name="Mlenga V."/>
            <person name="Moru K."/>
            <person name="Mozes J."/>
            <person name="Mulrain L."/>
            <person name="Munson G."/>
            <person name="Naylor J."/>
            <person name="Newes C."/>
            <person name="Nguyen C."/>
            <person name="Nguyen N."/>
            <person name="Nguyen T."/>
            <person name="Nicol R."/>
            <person name="Nielsen C."/>
            <person name="Nizzari M."/>
            <person name="Norbu C."/>
            <person name="Norbu N."/>
            <person name="O'donnell P."/>
            <person name="Okoawo O."/>
            <person name="O'leary S."/>
            <person name="Omotosho B."/>
            <person name="O'neill K."/>
            <person name="Osman S."/>
            <person name="Parker S."/>
            <person name="Perrin D."/>
            <person name="Phunkhang P."/>
            <person name="Piqani B."/>
            <person name="Purcell S."/>
            <person name="Rachupka T."/>
            <person name="Ramasamy U."/>
            <person name="Rameau R."/>
            <person name="Ray V."/>
            <person name="Raymond C."/>
            <person name="Retta R."/>
            <person name="Richardson S."/>
            <person name="Rise C."/>
            <person name="Rodriguez J."/>
            <person name="Rogers J."/>
            <person name="Rogov P."/>
            <person name="Rutman M."/>
            <person name="Schupbach R."/>
            <person name="Seaman C."/>
            <person name="Settipalli S."/>
            <person name="Sharpe T."/>
            <person name="Sheridan J."/>
            <person name="Sherpa N."/>
            <person name="Shi J."/>
            <person name="Smirnov S."/>
            <person name="Smith C."/>
            <person name="Sougnez C."/>
            <person name="Spencer B."/>
            <person name="Stalker J."/>
            <person name="Stange-thomann N."/>
            <person name="Stavropoulos S."/>
            <person name="Stetson K."/>
            <person name="Stone C."/>
            <person name="Stone S."/>
            <person name="Stubbs M."/>
            <person name="Talamas J."/>
            <person name="Tchuinga P."/>
            <person name="Tenzing P."/>
            <person name="Tesfaye S."/>
            <person name="Theodore J."/>
            <person name="Thoulutsang Y."/>
            <person name="Topham K."/>
            <person name="Towey S."/>
            <person name="Tsamla T."/>
            <person name="Tsomo N."/>
            <person name="Vallee D."/>
            <person name="Vassiliev H."/>
            <person name="Venkataraman V."/>
            <person name="Vinson J."/>
            <person name="Vo A."/>
            <person name="Wade C."/>
            <person name="Wang S."/>
            <person name="Wangchuk T."/>
            <person name="Wangdi T."/>
            <person name="Whittaker C."/>
            <person name="Wilkinson J."/>
            <person name="Wu Y."/>
            <person name="Wyman D."/>
            <person name="Yadav S."/>
            <person name="Yang S."/>
            <person name="Yang X."/>
            <person name="Yeager S."/>
            <person name="Yee E."/>
            <person name="Young G."/>
            <person name="Zainoun J."/>
            <person name="Zembeck L."/>
            <person name="Zimmer A."/>
            <person name="Zody M."/>
            <person name="Lander E."/>
        </authorList>
    </citation>
    <scope>NUCLEOTIDE SEQUENCE [LARGE SCALE GENOMIC DNA]</scope>
</reference>
<accession>H2ZP12</accession>
<feature type="compositionally biased region" description="Polar residues" evidence="3">
    <location>
        <begin position="138"/>
        <end position="153"/>
    </location>
</feature>
<dbReference type="InParanoid" id="H2ZP12"/>
<dbReference type="Ensembl" id="ENSCSAVT00000019536.1">
    <property type="protein sequence ID" value="ENSCSAVP00000019328.1"/>
    <property type="gene ID" value="ENSCSAVG00000011343.1"/>
</dbReference>
<organism evidence="4 5">
    <name type="scientific">Ciona savignyi</name>
    <name type="common">Pacific transparent sea squirt</name>
    <dbReference type="NCBI Taxonomy" id="51511"/>
    <lineage>
        <taxon>Eukaryota</taxon>
        <taxon>Metazoa</taxon>
        <taxon>Chordata</taxon>
        <taxon>Tunicata</taxon>
        <taxon>Ascidiacea</taxon>
        <taxon>Phlebobranchia</taxon>
        <taxon>Cionidae</taxon>
        <taxon>Ciona</taxon>
    </lineage>
</organism>
<sequence>MAENSKASLSLMNLKVQIKSWEIAFAKQNGRKPGKSDIALDSTAKTMYIKYAKLKQTKENIPEPREMLTVDKVKPTAAGNVWGASLLKANSLPPDLDDHAPDGEKDPEKEDKKETAVDPLPCVRENLKKNLKQSFSPSMSTVFRKSRQLSETSTHNEKDHIENVSPANNQNADVLKKSHLCLPTNVSFCDPSLTNSLKKPKVFSMFGKRELVNKSVSLSWLNERSDDLSDLINLEKTVKTHNQRNENKTEITSTSTLVETLKITENVTVSVSPYADKSPNSNENTSVKPENTSETCTEFPKYIEIDEVTIPPRPTILNNVSEHVNNDNKTDQDFDEKVESQKNVGKAAQRHSGAKSNALASTNFRRLNMKQKTFSRKGGQGRFLRKQVFRHKLAKKG</sequence>
<evidence type="ECO:0000256" key="2">
    <source>
        <dbReference type="ARBA" id="ARBA00023242"/>
    </source>
</evidence>
<name>H2ZP12_CIOSA</name>
<proteinExistence type="predicted"/>
<reference evidence="4" key="3">
    <citation type="submission" date="2025-09" db="UniProtKB">
        <authorList>
            <consortium name="Ensembl"/>
        </authorList>
    </citation>
    <scope>IDENTIFICATION</scope>
</reference>
<dbReference type="CDD" id="cd22289">
    <property type="entry name" value="RecQL4_SLD2_NTD"/>
    <property type="match status" value="1"/>
</dbReference>
<dbReference type="HOGENOM" id="CLU_695474_0_0_1"/>
<dbReference type="Pfam" id="PF11719">
    <property type="entry name" value="Drc1-Sld2"/>
    <property type="match status" value="1"/>
</dbReference>
<keyword evidence="2" id="KW-0539">Nucleus</keyword>
<comment type="subcellular location">
    <subcellularLocation>
        <location evidence="1">Nucleus</location>
    </subcellularLocation>
</comment>
<protein>
    <recommendedName>
        <fullName evidence="6">DNA replication regulator SLD2</fullName>
    </recommendedName>
</protein>
<evidence type="ECO:0000313" key="5">
    <source>
        <dbReference type="Proteomes" id="UP000007875"/>
    </source>
</evidence>
<dbReference type="InterPro" id="IPR021110">
    <property type="entry name" value="DNA_rep_checkpnt_protein"/>
</dbReference>